<organism evidence="2 3">
    <name type="scientific">Xaviernesmea rhizosphaerae</name>
    <dbReference type="NCBI Taxonomy" id="1672749"/>
    <lineage>
        <taxon>Bacteria</taxon>
        <taxon>Pseudomonadati</taxon>
        <taxon>Pseudomonadota</taxon>
        <taxon>Alphaproteobacteria</taxon>
        <taxon>Hyphomicrobiales</taxon>
        <taxon>Rhizobiaceae</taxon>
        <taxon>Rhizobium/Agrobacterium group</taxon>
        <taxon>Xaviernesmea</taxon>
    </lineage>
</organism>
<accession>A0ABX3PFG6</accession>
<dbReference type="EMBL" id="MSPX01000004">
    <property type="protein sequence ID" value="OQP87147.1"/>
    <property type="molecule type" value="Genomic_DNA"/>
</dbReference>
<feature type="region of interest" description="Disordered" evidence="1">
    <location>
        <begin position="63"/>
        <end position="88"/>
    </location>
</feature>
<evidence type="ECO:0000256" key="1">
    <source>
        <dbReference type="SAM" id="MobiDB-lite"/>
    </source>
</evidence>
<comment type="caution">
    <text evidence="2">The sequence shown here is derived from an EMBL/GenBank/DDBJ whole genome shotgun (WGS) entry which is preliminary data.</text>
</comment>
<evidence type="ECO:0008006" key="4">
    <source>
        <dbReference type="Google" id="ProtNLM"/>
    </source>
</evidence>
<proteinExistence type="predicted"/>
<protein>
    <recommendedName>
        <fullName evidence="4">DUF2946 domain-containing protein</fullName>
    </recommendedName>
</protein>
<name>A0ABX3PFG6_9HYPH</name>
<evidence type="ECO:0000313" key="3">
    <source>
        <dbReference type="Proteomes" id="UP000192652"/>
    </source>
</evidence>
<reference evidence="2 3" key="1">
    <citation type="journal article" date="2017" name="Antonie Van Leeuwenhoek">
        <title>Rhizobium rhizosphaerae sp. nov., a novel species isolated from rice rhizosphere.</title>
        <authorList>
            <person name="Zhao J.J."/>
            <person name="Zhang J."/>
            <person name="Zhang R.J."/>
            <person name="Zhang C.W."/>
            <person name="Yin H.Q."/>
            <person name="Zhang X.X."/>
        </authorList>
    </citation>
    <scope>NUCLEOTIDE SEQUENCE [LARGE SCALE GENOMIC DNA]</scope>
    <source>
        <strain evidence="2 3">RD15</strain>
    </source>
</reference>
<dbReference type="Proteomes" id="UP000192652">
    <property type="component" value="Unassembled WGS sequence"/>
</dbReference>
<gene>
    <name evidence="2" type="ORF">BTR14_06900</name>
</gene>
<evidence type="ECO:0000313" key="2">
    <source>
        <dbReference type="EMBL" id="OQP87147.1"/>
    </source>
</evidence>
<sequence length="150" mass="15419">MMRQILADRQTAGALAWVIALVLTLQGLVGQIGQSRMAAEALDPLHALCLTVGLDLAAPQPAAEPELAKGPGLATGQADRQGAPHGKAPDCPCATLCRLAATTLALISLPPQLAAPRAPASLSASRPFIPLFLRIERGLTGQPRAPPLSS</sequence>
<keyword evidence="3" id="KW-1185">Reference proteome</keyword>